<dbReference type="Gene3D" id="3.40.50.720">
    <property type="entry name" value="NAD(P)-binding Rossmann-like Domain"/>
    <property type="match status" value="1"/>
</dbReference>
<dbReference type="InterPro" id="IPR036220">
    <property type="entry name" value="UDP-Glc/GDP-Man_DH_C_sf"/>
</dbReference>
<feature type="domain" description="UDP-glucose/GDP-mannose dehydrogenase C-terminal" evidence="1">
    <location>
        <begin position="1"/>
        <end position="95"/>
    </location>
</feature>
<name>A0A931HY79_9BACI</name>
<gene>
    <name evidence="2" type="ORF">H0267_16155</name>
</gene>
<evidence type="ECO:0000313" key="2">
    <source>
        <dbReference type="EMBL" id="MBH0231737.1"/>
    </source>
</evidence>
<dbReference type="Proteomes" id="UP000614490">
    <property type="component" value="Unassembled WGS sequence"/>
</dbReference>
<keyword evidence="3" id="KW-1185">Reference proteome</keyword>
<dbReference type="AlphaFoldDB" id="A0A931HY79"/>
<protein>
    <recommendedName>
        <fullName evidence="1">UDP-glucose/GDP-mannose dehydrogenase C-terminal domain-containing protein</fullName>
    </recommendedName>
</protein>
<sequence>MIYGVTYKPDVKDIRGSSAIQVIEQLVKKGVDVKFHDPFVDEIVLESNVSMKGVKITDELLGSVGCVLILTDHIVIPVDKIINKLYVDKKYALELNRAKIFFTCGSVFQYPVLKFYEAPAC</sequence>
<reference evidence="2 3" key="1">
    <citation type="journal article" date="2005" name="Int. J. Syst. Evol. Microbiol.">
        <title>Halobacillus yeomjeoni sp. nov., isolated from a marine solar saltern in Korea.</title>
        <authorList>
            <person name="Yoon J.H."/>
            <person name="Kang S.J."/>
            <person name="Lee C.H."/>
            <person name="Oh H.W."/>
            <person name="Oh T.K."/>
        </authorList>
    </citation>
    <scope>NUCLEOTIDE SEQUENCE [LARGE SCALE GENOMIC DNA]</scope>
    <source>
        <strain evidence="2 3">KCTC 3957</strain>
    </source>
</reference>
<dbReference type="GO" id="GO:0016616">
    <property type="term" value="F:oxidoreductase activity, acting on the CH-OH group of donors, NAD or NADP as acceptor"/>
    <property type="evidence" value="ECO:0007669"/>
    <property type="project" value="InterPro"/>
</dbReference>
<dbReference type="Pfam" id="PF03720">
    <property type="entry name" value="UDPG_MGDP_dh_C"/>
    <property type="match status" value="1"/>
</dbReference>
<dbReference type="GO" id="GO:0000271">
    <property type="term" value="P:polysaccharide biosynthetic process"/>
    <property type="evidence" value="ECO:0007669"/>
    <property type="project" value="InterPro"/>
</dbReference>
<dbReference type="EMBL" id="JADZSC010000004">
    <property type="protein sequence ID" value="MBH0231737.1"/>
    <property type="molecule type" value="Genomic_DNA"/>
</dbReference>
<dbReference type="InterPro" id="IPR014027">
    <property type="entry name" value="UDP-Glc/GDP-Man_DH_C"/>
</dbReference>
<dbReference type="InterPro" id="IPR028359">
    <property type="entry name" value="UDP_ManNAc/GlcNAc_DH"/>
</dbReference>
<accession>A0A931HY79</accession>
<dbReference type="SUPFAM" id="SSF52413">
    <property type="entry name" value="UDP-glucose/GDP-mannose dehydrogenase C-terminal domain"/>
    <property type="match status" value="1"/>
</dbReference>
<organism evidence="2 3">
    <name type="scientific">Halobacillus yeomjeoni</name>
    <dbReference type="NCBI Taxonomy" id="311194"/>
    <lineage>
        <taxon>Bacteria</taxon>
        <taxon>Bacillati</taxon>
        <taxon>Bacillota</taxon>
        <taxon>Bacilli</taxon>
        <taxon>Bacillales</taxon>
        <taxon>Bacillaceae</taxon>
        <taxon>Halobacillus</taxon>
    </lineage>
</organism>
<dbReference type="GO" id="GO:0051287">
    <property type="term" value="F:NAD binding"/>
    <property type="evidence" value="ECO:0007669"/>
    <property type="project" value="InterPro"/>
</dbReference>
<dbReference type="PANTHER" id="PTHR43491:SF1">
    <property type="entry name" value="UDP-N-ACETYL-D-MANNOSAMINE DEHYDROGENASE"/>
    <property type="match status" value="1"/>
</dbReference>
<dbReference type="GO" id="GO:0016628">
    <property type="term" value="F:oxidoreductase activity, acting on the CH-CH group of donors, NAD or NADP as acceptor"/>
    <property type="evidence" value="ECO:0007669"/>
    <property type="project" value="InterPro"/>
</dbReference>
<comment type="caution">
    <text evidence="2">The sequence shown here is derived from an EMBL/GenBank/DDBJ whole genome shotgun (WGS) entry which is preliminary data.</text>
</comment>
<proteinExistence type="predicted"/>
<evidence type="ECO:0000313" key="3">
    <source>
        <dbReference type="Proteomes" id="UP000614490"/>
    </source>
</evidence>
<dbReference type="PANTHER" id="PTHR43491">
    <property type="entry name" value="UDP-N-ACETYL-D-MANNOSAMINE DEHYDROGENASE"/>
    <property type="match status" value="1"/>
</dbReference>
<evidence type="ECO:0000259" key="1">
    <source>
        <dbReference type="SMART" id="SM00984"/>
    </source>
</evidence>
<dbReference type="SMART" id="SM00984">
    <property type="entry name" value="UDPG_MGDP_dh_C"/>
    <property type="match status" value="1"/>
</dbReference>